<dbReference type="InterPro" id="IPR005302">
    <property type="entry name" value="MoCF_Sase_C"/>
</dbReference>
<evidence type="ECO:0000313" key="2">
    <source>
        <dbReference type="EMBL" id="UOQ58714.1"/>
    </source>
</evidence>
<dbReference type="InterPro" id="IPR011037">
    <property type="entry name" value="Pyrv_Knase-like_insert_dom_sf"/>
</dbReference>
<reference evidence="2 3" key="1">
    <citation type="submission" date="2022-04" db="EMBL/GenBank/DDBJ databases">
        <title>Leucobacter sp. isolated from rhizosphere of garlic.</title>
        <authorList>
            <person name="Won M."/>
            <person name="Lee C.-M."/>
            <person name="Woen H.-Y."/>
            <person name="Kwon S.-W."/>
        </authorList>
    </citation>
    <scope>NUCLEOTIDE SEQUENCE [LARGE SCALE GENOMIC DNA]</scope>
    <source>
        <strain evidence="2 3">H21R-40</strain>
    </source>
</reference>
<gene>
    <name evidence="2" type="ORF">MUN78_07805</name>
</gene>
<dbReference type="InterPro" id="IPR005303">
    <property type="entry name" value="MOCOS_middle"/>
</dbReference>
<dbReference type="SUPFAM" id="SSF50800">
    <property type="entry name" value="PK beta-barrel domain-like"/>
    <property type="match status" value="1"/>
</dbReference>
<dbReference type="Pfam" id="PF03476">
    <property type="entry name" value="MOSC_N"/>
    <property type="match status" value="1"/>
</dbReference>
<evidence type="ECO:0000259" key="1">
    <source>
        <dbReference type="PROSITE" id="PS51340"/>
    </source>
</evidence>
<dbReference type="Proteomes" id="UP000831786">
    <property type="component" value="Chromosome"/>
</dbReference>
<dbReference type="RefSeq" id="WP_244729821.1">
    <property type="nucleotide sequence ID" value="NZ_CP095045.1"/>
</dbReference>
<sequence length="285" mass="30301">MPQVAALYRYPVKGFTPESVTELLVRSDGRIAGDRVLAFRFAEAADPEDRDGLEYWPKAKGLALQDFPSLAALRLSYDEGARRVRITATGREAASDAGRVLVDAGLDPAGRAALASAVAEHLLDGPEGGRLRRTGRLPLALVGDGAHSRFQDRPRGYVSVHGSGSVAALGSAVGGGVDHRRFRSNIVIDGLPAWEELRWSGRVRIGGLVFRTEGPIVRCLATHANPDTGVRDLRVLTTLTRELGQEEPTLGRLLLPEGSAPARAGTPEGAVALGVIRLGDVVEVL</sequence>
<keyword evidence="3" id="KW-1185">Reference proteome</keyword>
<organism evidence="2 3">
    <name type="scientific">Leucobacter allii</name>
    <dbReference type="NCBI Taxonomy" id="2932247"/>
    <lineage>
        <taxon>Bacteria</taxon>
        <taxon>Bacillati</taxon>
        <taxon>Actinomycetota</taxon>
        <taxon>Actinomycetes</taxon>
        <taxon>Micrococcales</taxon>
        <taxon>Microbacteriaceae</taxon>
        <taxon>Leucobacter</taxon>
    </lineage>
</organism>
<protein>
    <submittedName>
        <fullName evidence="2">MOSC domain-containing protein</fullName>
    </submittedName>
</protein>
<dbReference type="PROSITE" id="PS51340">
    <property type="entry name" value="MOSC"/>
    <property type="match status" value="1"/>
</dbReference>
<proteinExistence type="predicted"/>
<dbReference type="Pfam" id="PF03473">
    <property type="entry name" value="MOSC"/>
    <property type="match status" value="1"/>
</dbReference>
<dbReference type="EMBL" id="CP095045">
    <property type="protein sequence ID" value="UOQ58714.1"/>
    <property type="molecule type" value="Genomic_DNA"/>
</dbReference>
<feature type="domain" description="MOSC" evidence="1">
    <location>
        <begin position="125"/>
        <end position="285"/>
    </location>
</feature>
<accession>A0ABY4FQZ7</accession>
<evidence type="ECO:0000313" key="3">
    <source>
        <dbReference type="Proteomes" id="UP000831786"/>
    </source>
</evidence>
<name>A0ABY4FQZ7_9MICO</name>